<accession>A0A5C8I3W8</accession>
<dbReference type="Proteomes" id="UP000321034">
    <property type="component" value="Unassembled WGS sequence"/>
</dbReference>
<proteinExistence type="predicted"/>
<comment type="caution">
    <text evidence="1">The sequence shown here is derived from an EMBL/GenBank/DDBJ whole genome shotgun (WGS) entry which is preliminary data.</text>
</comment>
<evidence type="ECO:0008006" key="3">
    <source>
        <dbReference type="Google" id="ProtNLM"/>
    </source>
</evidence>
<evidence type="ECO:0000313" key="2">
    <source>
        <dbReference type="Proteomes" id="UP000321034"/>
    </source>
</evidence>
<dbReference type="AlphaFoldDB" id="A0A5C8I3W8"/>
<reference evidence="1 2" key="1">
    <citation type="submission" date="2019-08" db="EMBL/GenBank/DDBJ databases">
        <authorList>
            <person name="Dong K."/>
        </authorList>
    </citation>
    <scope>NUCLEOTIDE SEQUENCE [LARGE SCALE GENOMIC DNA]</scope>
    <source>
        <strain evidence="1 2">JCM14558</strain>
    </source>
</reference>
<protein>
    <recommendedName>
        <fullName evidence="3">Aspartyl-tRNA synthetase</fullName>
    </recommendedName>
</protein>
<sequence>MRDTASGPFVVTLVVDLPITKLDALDVIAFAADSVVEHAGTAWPRVGLAPNVWAEVQIPRFADPPPLAIDVCSDASLEAAAVQAQRLDAALTRYGWVVRLPRPGEAG</sequence>
<dbReference type="EMBL" id="VRSV01000001">
    <property type="protein sequence ID" value="TXK12800.1"/>
    <property type="molecule type" value="Genomic_DNA"/>
</dbReference>
<organism evidence="1 2">
    <name type="scientific">Microbacterium hatanonis</name>
    <dbReference type="NCBI Taxonomy" id="404366"/>
    <lineage>
        <taxon>Bacteria</taxon>
        <taxon>Bacillati</taxon>
        <taxon>Actinomycetota</taxon>
        <taxon>Actinomycetes</taxon>
        <taxon>Micrococcales</taxon>
        <taxon>Microbacteriaceae</taxon>
        <taxon>Microbacterium</taxon>
    </lineage>
</organism>
<gene>
    <name evidence="1" type="ORF">FVP77_04915</name>
</gene>
<evidence type="ECO:0000313" key="1">
    <source>
        <dbReference type="EMBL" id="TXK12800.1"/>
    </source>
</evidence>
<dbReference type="RefSeq" id="WP_147893506.1">
    <property type="nucleotide sequence ID" value="NZ_BAAANR010000001.1"/>
</dbReference>
<keyword evidence="2" id="KW-1185">Reference proteome</keyword>
<name>A0A5C8I3W8_9MICO</name>
<dbReference type="OrthoDB" id="4791288at2"/>